<evidence type="ECO:0000256" key="4">
    <source>
        <dbReference type="RuleBase" id="RU363019"/>
    </source>
</evidence>
<dbReference type="PROSITE" id="PS50072">
    <property type="entry name" value="CSA_PPIASE_2"/>
    <property type="match status" value="1"/>
</dbReference>
<keyword evidence="2 4" id="KW-0697">Rotamase</keyword>
<evidence type="ECO:0000313" key="7">
    <source>
        <dbReference type="Proteomes" id="UP000246991"/>
    </source>
</evidence>
<evidence type="ECO:0000256" key="3">
    <source>
        <dbReference type="ARBA" id="ARBA00023235"/>
    </source>
</evidence>
<feature type="non-terminal residue" evidence="6">
    <location>
        <position position="209"/>
    </location>
</feature>
<dbReference type="GO" id="GO:0006457">
    <property type="term" value="P:protein folding"/>
    <property type="evidence" value="ECO:0007669"/>
    <property type="project" value="TreeGrafter"/>
</dbReference>
<dbReference type="OrthoDB" id="407558at2759"/>
<keyword evidence="3 4" id="KW-0413">Isomerase</keyword>
<gene>
    <name evidence="6" type="ORF">C7212DRAFT_288621</name>
</gene>
<dbReference type="Proteomes" id="UP000246991">
    <property type="component" value="Unassembled WGS sequence"/>
</dbReference>
<comment type="caution">
    <text evidence="6">The sequence shown here is derived from an EMBL/GenBank/DDBJ whole genome shotgun (WGS) entry which is preliminary data.</text>
</comment>
<dbReference type="STRING" id="42249.A0A317SXY4"/>
<name>A0A317SXY4_9PEZI</name>
<evidence type="ECO:0000256" key="2">
    <source>
        <dbReference type="ARBA" id="ARBA00023110"/>
    </source>
</evidence>
<evidence type="ECO:0000313" key="6">
    <source>
        <dbReference type="EMBL" id="PWW79363.1"/>
    </source>
</evidence>
<organism evidence="6 7">
    <name type="scientific">Tuber magnatum</name>
    <name type="common">white Piedmont truffle</name>
    <dbReference type="NCBI Taxonomy" id="42249"/>
    <lineage>
        <taxon>Eukaryota</taxon>
        <taxon>Fungi</taxon>
        <taxon>Dikarya</taxon>
        <taxon>Ascomycota</taxon>
        <taxon>Pezizomycotina</taxon>
        <taxon>Pezizomycetes</taxon>
        <taxon>Pezizales</taxon>
        <taxon>Tuberaceae</taxon>
        <taxon>Tuber</taxon>
    </lineage>
</organism>
<protein>
    <recommendedName>
        <fullName evidence="4">Peptidyl-prolyl cis-trans isomerase</fullName>
        <shortName evidence="4">PPIase</shortName>
        <ecNumber evidence="4">5.2.1.8</ecNumber>
    </recommendedName>
</protein>
<dbReference type="PANTHER" id="PTHR11071">
    <property type="entry name" value="PEPTIDYL-PROLYL CIS-TRANS ISOMERASE"/>
    <property type="match status" value="1"/>
</dbReference>
<dbReference type="EMBL" id="PYWC01000009">
    <property type="protein sequence ID" value="PWW79363.1"/>
    <property type="molecule type" value="Genomic_DNA"/>
</dbReference>
<comment type="similarity">
    <text evidence="4">Belongs to the cyclophilin-type PPIase family.</text>
</comment>
<evidence type="ECO:0000259" key="5">
    <source>
        <dbReference type="PROSITE" id="PS50072"/>
    </source>
</evidence>
<dbReference type="PIRSF" id="PIRSF001467">
    <property type="entry name" value="Peptidylpro_ismrse"/>
    <property type="match status" value="1"/>
</dbReference>
<evidence type="ECO:0000256" key="1">
    <source>
        <dbReference type="ARBA" id="ARBA00000971"/>
    </source>
</evidence>
<dbReference type="EC" id="5.2.1.8" evidence="4"/>
<dbReference type="PRINTS" id="PR00153">
    <property type="entry name" value="CSAPPISMRASE"/>
</dbReference>
<feature type="domain" description="PPIase cyclophilin-type" evidence="5">
    <location>
        <begin position="30"/>
        <end position="208"/>
    </location>
</feature>
<dbReference type="GO" id="GO:0003755">
    <property type="term" value="F:peptidyl-prolyl cis-trans isomerase activity"/>
    <property type="evidence" value="ECO:0007669"/>
    <property type="project" value="UniProtKB-UniRule"/>
</dbReference>
<dbReference type="GO" id="GO:0005737">
    <property type="term" value="C:cytoplasm"/>
    <property type="evidence" value="ECO:0007669"/>
    <property type="project" value="TreeGrafter"/>
</dbReference>
<comment type="function">
    <text evidence="4">PPIases accelerate the folding of proteins. It catalyzes the cis-trans isomerization of proline imidic peptide bonds in oligopeptides.</text>
</comment>
<dbReference type="Gene3D" id="2.40.100.10">
    <property type="entry name" value="Cyclophilin-like"/>
    <property type="match status" value="1"/>
</dbReference>
<dbReference type="InterPro" id="IPR029000">
    <property type="entry name" value="Cyclophilin-like_dom_sf"/>
</dbReference>
<dbReference type="Pfam" id="PF00160">
    <property type="entry name" value="Pro_isomerase"/>
    <property type="match status" value="1"/>
</dbReference>
<dbReference type="AlphaFoldDB" id="A0A317SXY4"/>
<dbReference type="GO" id="GO:0016018">
    <property type="term" value="F:cyclosporin A binding"/>
    <property type="evidence" value="ECO:0007669"/>
    <property type="project" value="TreeGrafter"/>
</dbReference>
<sequence>MEGVCQDGKVPVADTPPPPPAAAAARKRTFFLIQVNGAKVGMVVFELYNDKVPITCENFRVLCTGMAGKVTRMCGTVCKLHYRGTSIHCIIKDFIVHGGDVTKGDGTGGASIYANGTEPFGHEGFDQENLGWRQIDSAGLLCMANRGGNRSNTSQFFITLSPAHYLTHLYTVFGHVIDGMEIIEEIGRIQVGYKDYPNVKVEIIESGEL</sequence>
<comment type="catalytic activity">
    <reaction evidence="1 4">
        <text>[protein]-peptidylproline (omega=180) = [protein]-peptidylproline (omega=0)</text>
        <dbReference type="Rhea" id="RHEA:16237"/>
        <dbReference type="Rhea" id="RHEA-COMP:10747"/>
        <dbReference type="Rhea" id="RHEA-COMP:10748"/>
        <dbReference type="ChEBI" id="CHEBI:83833"/>
        <dbReference type="ChEBI" id="CHEBI:83834"/>
        <dbReference type="EC" id="5.2.1.8"/>
    </reaction>
</comment>
<dbReference type="PANTHER" id="PTHR11071:SF561">
    <property type="entry name" value="PEPTIDYL-PROLYL CIS-TRANS ISOMERASE D-RELATED"/>
    <property type="match status" value="1"/>
</dbReference>
<keyword evidence="7" id="KW-1185">Reference proteome</keyword>
<dbReference type="FunFam" id="2.40.100.10:FF:000025">
    <property type="entry name" value="Peptidyl-prolyl cis-trans isomerase CYP19-2"/>
    <property type="match status" value="1"/>
</dbReference>
<dbReference type="InterPro" id="IPR002130">
    <property type="entry name" value="Cyclophilin-type_PPIase_dom"/>
</dbReference>
<dbReference type="SUPFAM" id="SSF50891">
    <property type="entry name" value="Cyclophilin-like"/>
    <property type="match status" value="1"/>
</dbReference>
<dbReference type="InterPro" id="IPR024936">
    <property type="entry name" value="Cyclophilin-type_PPIase"/>
</dbReference>
<proteinExistence type="inferred from homology"/>
<accession>A0A317SXY4</accession>
<reference evidence="6 7" key="1">
    <citation type="submission" date="2018-03" db="EMBL/GenBank/DDBJ databases">
        <title>Genomes of Pezizomycetes fungi and the evolution of truffles.</title>
        <authorList>
            <person name="Murat C."/>
            <person name="Payen T."/>
            <person name="Noel B."/>
            <person name="Kuo A."/>
            <person name="Martin F.M."/>
        </authorList>
    </citation>
    <scope>NUCLEOTIDE SEQUENCE [LARGE SCALE GENOMIC DNA]</scope>
    <source>
        <strain evidence="6">091103-1</strain>
    </source>
</reference>